<dbReference type="Proteomes" id="UP001456524">
    <property type="component" value="Unassembled WGS sequence"/>
</dbReference>
<proteinExistence type="predicted"/>
<accession>A0ABR1Y6L8</accession>
<name>A0ABR1Y6L8_9PEZI</name>
<evidence type="ECO:0000313" key="3">
    <source>
        <dbReference type="Proteomes" id="UP001456524"/>
    </source>
</evidence>
<keyword evidence="3" id="KW-1185">Reference proteome</keyword>
<comment type="caution">
    <text evidence="2">The sequence shown here is derived from an EMBL/GenBank/DDBJ whole genome shotgun (WGS) entry which is preliminary data.</text>
</comment>
<dbReference type="EMBL" id="JBBWUH010000001">
    <property type="protein sequence ID" value="KAK8177276.1"/>
    <property type="molecule type" value="Genomic_DNA"/>
</dbReference>
<sequence>MLGPSGGASQKPRRRSERSHTQSVDTFLGCEDRLIDMDVLTFDFFLILFPATISLYDFERLTLSKCTDDIVSVRKLAHVCHGCDPILERPRITLPVLAMCHGQENKELRQSSPTSFASRRPLLRGCKDLEMNDSKQVCCPIPPSPTRMPRDLTRVEVLRICLPRRVSSKTPQDDGLTDSMKRVHKRTVSRIDRFERLRDR</sequence>
<organism evidence="2 3">
    <name type="scientific">Phyllosticta citrichinensis</name>
    <dbReference type="NCBI Taxonomy" id="1130410"/>
    <lineage>
        <taxon>Eukaryota</taxon>
        <taxon>Fungi</taxon>
        <taxon>Dikarya</taxon>
        <taxon>Ascomycota</taxon>
        <taxon>Pezizomycotina</taxon>
        <taxon>Dothideomycetes</taxon>
        <taxon>Dothideomycetes incertae sedis</taxon>
        <taxon>Botryosphaeriales</taxon>
        <taxon>Phyllostictaceae</taxon>
        <taxon>Phyllosticta</taxon>
    </lineage>
</organism>
<evidence type="ECO:0000313" key="2">
    <source>
        <dbReference type="EMBL" id="KAK8177276.1"/>
    </source>
</evidence>
<feature type="region of interest" description="Disordered" evidence="1">
    <location>
        <begin position="1"/>
        <end position="22"/>
    </location>
</feature>
<reference evidence="2 3" key="1">
    <citation type="journal article" date="2022" name="G3 (Bethesda)">
        <title>Enemy or ally: a genomic approach to elucidate the lifestyle of Phyllosticta citrichinaensis.</title>
        <authorList>
            <person name="Buijs V.A."/>
            <person name="Groenewald J.Z."/>
            <person name="Haridas S."/>
            <person name="LaButti K.M."/>
            <person name="Lipzen A."/>
            <person name="Martin F.M."/>
            <person name="Barry K."/>
            <person name="Grigoriev I.V."/>
            <person name="Crous P.W."/>
            <person name="Seidl M.F."/>
        </authorList>
    </citation>
    <scope>NUCLEOTIDE SEQUENCE [LARGE SCALE GENOMIC DNA]</scope>
    <source>
        <strain evidence="2 3">CBS 129764</strain>
    </source>
</reference>
<protein>
    <submittedName>
        <fullName evidence="2">Uncharacterized protein</fullName>
    </submittedName>
</protein>
<evidence type="ECO:0000256" key="1">
    <source>
        <dbReference type="SAM" id="MobiDB-lite"/>
    </source>
</evidence>
<gene>
    <name evidence="2" type="ORF">IWX90DRAFT_13029</name>
</gene>